<evidence type="ECO:0000313" key="3">
    <source>
        <dbReference type="EMBL" id="NHC16571.1"/>
    </source>
</evidence>
<comment type="caution">
    <text evidence="3">The sequence shown here is derived from an EMBL/GenBank/DDBJ whole genome shotgun (WGS) entry which is preliminary data.</text>
</comment>
<gene>
    <name evidence="3" type="ORF">G9H71_22570</name>
</gene>
<accession>A0ABX0GZY4</accession>
<organism evidence="3 4">
    <name type="scientific">Motilibacter deserti</name>
    <dbReference type="NCBI Taxonomy" id="2714956"/>
    <lineage>
        <taxon>Bacteria</taxon>
        <taxon>Bacillati</taxon>
        <taxon>Actinomycetota</taxon>
        <taxon>Actinomycetes</taxon>
        <taxon>Motilibacterales</taxon>
        <taxon>Motilibacteraceae</taxon>
        <taxon>Motilibacter</taxon>
    </lineage>
</organism>
<dbReference type="Proteomes" id="UP000800981">
    <property type="component" value="Unassembled WGS sequence"/>
</dbReference>
<feature type="transmembrane region" description="Helical" evidence="2">
    <location>
        <begin position="43"/>
        <end position="64"/>
    </location>
</feature>
<evidence type="ECO:0000313" key="4">
    <source>
        <dbReference type="Proteomes" id="UP000800981"/>
    </source>
</evidence>
<dbReference type="EMBL" id="JAANNP010000217">
    <property type="protein sequence ID" value="NHC16571.1"/>
    <property type="molecule type" value="Genomic_DNA"/>
</dbReference>
<keyword evidence="4" id="KW-1185">Reference proteome</keyword>
<evidence type="ECO:0000256" key="2">
    <source>
        <dbReference type="SAM" id="Phobius"/>
    </source>
</evidence>
<evidence type="ECO:0000256" key="1">
    <source>
        <dbReference type="SAM" id="MobiDB-lite"/>
    </source>
</evidence>
<keyword evidence="2" id="KW-0472">Membrane</keyword>
<reference evidence="3 4" key="1">
    <citation type="submission" date="2020-03" db="EMBL/GenBank/DDBJ databases">
        <title>Two novel Motilibacter sp.</title>
        <authorList>
            <person name="Liu S."/>
        </authorList>
    </citation>
    <scope>NUCLEOTIDE SEQUENCE [LARGE SCALE GENOMIC DNA]</scope>
    <source>
        <strain evidence="3 4">E257</strain>
    </source>
</reference>
<proteinExistence type="predicted"/>
<feature type="non-terminal residue" evidence="3">
    <location>
        <position position="226"/>
    </location>
</feature>
<protein>
    <submittedName>
        <fullName evidence="3">Uncharacterized protein</fullName>
    </submittedName>
</protein>
<feature type="compositionally biased region" description="Polar residues" evidence="1">
    <location>
        <begin position="204"/>
        <end position="215"/>
    </location>
</feature>
<keyword evidence="2" id="KW-1133">Transmembrane helix</keyword>
<feature type="region of interest" description="Disordered" evidence="1">
    <location>
        <begin position="204"/>
        <end position="226"/>
    </location>
</feature>
<keyword evidence="2" id="KW-0812">Transmembrane</keyword>
<sequence length="226" mass="22755">MTRTPLEQDLIAGLDELAGIPAGGHDLLAGVTRKRHDLVKRRAAVSGAVALTAAAVLTSAVLALPSGSGGPANGTPGGKAPTPAASTAAPILVSGALKAAALPPGPAPAIPFAKGRALFDGDIEVALPFDAANVETIVRLGDGWLVVTYPLDNEDPVQKAVIRVERDGSLSTLTTTVYSRSLTSNAAHTRAAWADGAGRLVSTDSGGALTTSSEQGDLPEGNFVPR</sequence>
<name>A0ABX0GZY4_9ACTN</name>